<organism evidence="2">
    <name type="scientific">Paenibacillus sp. SYP-B3998</name>
    <dbReference type="NCBI Taxonomy" id="2678564"/>
    <lineage>
        <taxon>Bacteria</taxon>
        <taxon>Bacillati</taxon>
        <taxon>Bacillota</taxon>
        <taxon>Bacilli</taxon>
        <taxon>Bacillales</taxon>
        <taxon>Paenibacillaceae</taxon>
        <taxon>Paenibacillus</taxon>
    </lineage>
</organism>
<feature type="transmembrane region" description="Helical" evidence="1">
    <location>
        <begin position="480"/>
        <end position="503"/>
    </location>
</feature>
<feature type="transmembrane region" description="Helical" evidence="1">
    <location>
        <begin position="345"/>
        <end position="362"/>
    </location>
</feature>
<proteinExistence type="predicted"/>
<comment type="caution">
    <text evidence="2">The sequence shown here is derived from an EMBL/GenBank/DDBJ whole genome shotgun (WGS) entry which is preliminary data.</text>
</comment>
<gene>
    <name evidence="2" type="ORF">GK047_17060</name>
</gene>
<feature type="transmembrane region" description="Helical" evidence="1">
    <location>
        <begin position="534"/>
        <end position="555"/>
    </location>
</feature>
<protein>
    <submittedName>
        <fullName evidence="2">DUF2339 domain-containing protein</fullName>
    </submittedName>
</protein>
<feature type="transmembrane region" description="Helical" evidence="1">
    <location>
        <begin position="78"/>
        <end position="98"/>
    </location>
</feature>
<dbReference type="PANTHER" id="PTHR38434:SF1">
    <property type="entry name" value="BLL2549 PROTEIN"/>
    <property type="match status" value="1"/>
</dbReference>
<dbReference type="PANTHER" id="PTHR38434">
    <property type="entry name" value="BLL2549 PROTEIN"/>
    <property type="match status" value="1"/>
</dbReference>
<evidence type="ECO:0000256" key="1">
    <source>
        <dbReference type="SAM" id="Phobius"/>
    </source>
</evidence>
<feature type="transmembrane region" description="Helical" evidence="1">
    <location>
        <begin position="188"/>
        <end position="204"/>
    </location>
</feature>
<name>A0A6G3ZZS6_9BACL</name>
<feature type="transmembrane region" description="Helical" evidence="1">
    <location>
        <begin position="160"/>
        <end position="181"/>
    </location>
</feature>
<feature type="transmembrane region" description="Helical" evidence="1">
    <location>
        <begin position="294"/>
        <end position="313"/>
    </location>
</feature>
<feature type="transmembrane region" description="Helical" evidence="1">
    <location>
        <begin position="419"/>
        <end position="436"/>
    </location>
</feature>
<dbReference type="EMBL" id="JAAIKC010000006">
    <property type="protein sequence ID" value="NEW07713.1"/>
    <property type="molecule type" value="Genomic_DNA"/>
</dbReference>
<feature type="transmembrane region" description="Helical" evidence="1">
    <location>
        <begin position="210"/>
        <end position="230"/>
    </location>
</feature>
<feature type="transmembrane region" description="Helical" evidence="1">
    <location>
        <begin position="319"/>
        <end position="338"/>
    </location>
</feature>
<sequence length="557" mass="62050">MDLELRVDALEKRIKHLEQQLNTLLEKEHKSDELPLHAISTTPETIAPVIDQPHSPVNIEVKPPAPSKDWEHLIARVWLPRIFILVFLLGVLWGFTAAVGAGLITQPIRCILGVAVAGLMYWQGEVQIRRNRTALGQVLFGGASGVLMLSLFAAHMLFDLIPSGLAFILYLISLGGSVYSALRHRSQALMIITLLAGYLVPFLVETAKPNIWAFVGYETLFSIAMLLLSLRYAFRGAYYVAFGVLHVPLLFGLLLEDGTDNRAAILTAICLQHIVLFALSVFSSNNRQLGKQITLFLSFGLLVSWMYGLYGHSSDRLTYEWMLVVWSLLYSGTSFWFYSQKKSCSIHLSIATFSWFLWLIYVLHTDQTSSAVLAEGSLALYLGVKLKSRLQQLTGTLAYVFGAVSVLVHPIAELFSAEAFAWLVLIASIGGLYRFIQVSLQESKGKSKIKLILLWAELVLCLIFLSQITNVLTDALTYDYQHLVLSAVWAVYAIILIIFGVIVKKPKARLVGILFLFVTLLKIIFVDLPDVSTTVRAILFIGLGSVGVVISRLLYKR</sequence>
<dbReference type="Pfam" id="PF10101">
    <property type="entry name" value="DUF2339"/>
    <property type="match status" value="2"/>
</dbReference>
<keyword evidence="1" id="KW-1133">Transmembrane helix</keyword>
<dbReference type="InterPro" id="IPR019286">
    <property type="entry name" value="DUF2339_TM"/>
</dbReference>
<dbReference type="RefSeq" id="WP_163949193.1">
    <property type="nucleotide sequence ID" value="NZ_JAAIKC010000006.1"/>
</dbReference>
<feature type="transmembrane region" description="Helical" evidence="1">
    <location>
        <begin position="104"/>
        <end position="122"/>
    </location>
</feature>
<keyword evidence="1" id="KW-0472">Membrane</keyword>
<feature type="transmembrane region" description="Helical" evidence="1">
    <location>
        <begin position="261"/>
        <end position="282"/>
    </location>
</feature>
<keyword evidence="1" id="KW-0812">Transmembrane</keyword>
<feature type="transmembrane region" description="Helical" evidence="1">
    <location>
        <begin position="237"/>
        <end position="255"/>
    </location>
</feature>
<dbReference type="AlphaFoldDB" id="A0A6G3ZZS6"/>
<evidence type="ECO:0000313" key="2">
    <source>
        <dbReference type="EMBL" id="NEW07713.1"/>
    </source>
</evidence>
<accession>A0A6G3ZZS6</accession>
<feature type="transmembrane region" description="Helical" evidence="1">
    <location>
        <begin position="134"/>
        <end position="154"/>
    </location>
</feature>
<feature type="transmembrane region" description="Helical" evidence="1">
    <location>
        <begin position="448"/>
        <end position="468"/>
    </location>
</feature>
<reference evidence="2" key="1">
    <citation type="submission" date="2020-02" db="EMBL/GenBank/DDBJ databases">
        <authorList>
            <person name="Shen X.-R."/>
            <person name="Zhang Y.-X."/>
        </authorList>
    </citation>
    <scope>NUCLEOTIDE SEQUENCE</scope>
    <source>
        <strain evidence="2">SYP-B3998</strain>
    </source>
</reference>
<feature type="transmembrane region" description="Helical" evidence="1">
    <location>
        <begin position="510"/>
        <end position="528"/>
    </location>
</feature>